<dbReference type="InParanoid" id="B3RW25"/>
<feature type="domain" description="PCI" evidence="8">
    <location>
        <begin position="200"/>
        <end position="369"/>
    </location>
</feature>
<name>B3RW25_TRIAD</name>
<dbReference type="InterPro" id="IPR050756">
    <property type="entry name" value="CSN3"/>
</dbReference>
<dbReference type="AlphaFoldDB" id="B3RW25"/>
<keyword evidence="7" id="KW-0539">Nucleus</keyword>
<dbReference type="EMBL" id="DS985244">
    <property type="protein sequence ID" value="EDV26102.1"/>
    <property type="molecule type" value="Genomic_DNA"/>
</dbReference>
<evidence type="ECO:0000256" key="5">
    <source>
        <dbReference type="ARBA" id="ARBA00022490"/>
    </source>
</evidence>
<sequence>MATNNLSNISSDIRELSESGNFGALKEKLQIAKPTLTEDHFNLDALLADLDVSRHSYGYFYLLHIKLMKNTASMNWDSLFVQGKNFLTHCCKEQLPYCDILLVTQFIGRMVDKLIERGQAIRGILPLIAFIRKIQNSPDELTPIHCNLAKLCLAAKCLKPVVPFLDVDITSLLSSLDPFVDTERFLLYFYYGGMVYAAIKKWELALFYFEVVTTTPCHVLSRIMIEAYKKYILISLLVRGKYVPLPSYTSHLVNNNFKAMFKSYHDFANAYAKNDAPKVLESLNKNRETMIEDSNYGLAKQCIQSLTRRNILRLTKTFLTLSPADMADRVHLVNANEAELRLLRMIEEKDIFATINQQDGMISFHDTPQDLGTSVSMLKDLEDNMAKCINLDERMQLMNHSLAVDKSFIRKTMRNHSGGLEETSFTDGHFN</sequence>
<dbReference type="InterPro" id="IPR036390">
    <property type="entry name" value="WH_DNA-bd_sf"/>
</dbReference>
<evidence type="ECO:0000256" key="7">
    <source>
        <dbReference type="ARBA" id="ARBA00023242"/>
    </source>
</evidence>
<dbReference type="RefSeq" id="XP_002112135.1">
    <property type="nucleotide sequence ID" value="XM_002112099.1"/>
</dbReference>
<dbReference type="GeneID" id="6752842"/>
<dbReference type="STRING" id="10228.B3RW25"/>
<comment type="similarity">
    <text evidence="3">Belongs to the CSN3 family.</text>
</comment>
<dbReference type="SUPFAM" id="SSF46785">
    <property type="entry name" value="Winged helix' DNA-binding domain"/>
    <property type="match status" value="1"/>
</dbReference>
<dbReference type="Pfam" id="PF22788">
    <property type="entry name" value="COP9_hel_rpt"/>
    <property type="match status" value="1"/>
</dbReference>
<evidence type="ECO:0000256" key="4">
    <source>
        <dbReference type="ARBA" id="ARBA00014878"/>
    </source>
</evidence>
<dbReference type="eggNOG" id="KOG2582">
    <property type="taxonomic scope" value="Eukaryota"/>
</dbReference>
<dbReference type="OrthoDB" id="29061at2759"/>
<keyword evidence="5" id="KW-0963">Cytoplasm</keyword>
<evidence type="ECO:0000313" key="10">
    <source>
        <dbReference type="Proteomes" id="UP000009022"/>
    </source>
</evidence>
<dbReference type="PhylomeDB" id="B3RW25"/>
<evidence type="ECO:0000313" key="9">
    <source>
        <dbReference type="EMBL" id="EDV26102.1"/>
    </source>
</evidence>
<keyword evidence="6" id="KW-0736">Signalosome</keyword>
<reference evidence="9 10" key="1">
    <citation type="journal article" date="2008" name="Nature">
        <title>The Trichoplax genome and the nature of placozoans.</title>
        <authorList>
            <person name="Srivastava M."/>
            <person name="Begovic E."/>
            <person name="Chapman J."/>
            <person name="Putnam N.H."/>
            <person name="Hellsten U."/>
            <person name="Kawashima T."/>
            <person name="Kuo A."/>
            <person name="Mitros T."/>
            <person name="Salamov A."/>
            <person name="Carpenter M.L."/>
            <person name="Signorovitch A.Y."/>
            <person name="Moreno M.A."/>
            <person name="Kamm K."/>
            <person name="Grimwood J."/>
            <person name="Schmutz J."/>
            <person name="Shapiro H."/>
            <person name="Grigoriev I.V."/>
            <person name="Buss L.W."/>
            <person name="Schierwater B."/>
            <person name="Dellaporta S.L."/>
            <person name="Rokhsar D.S."/>
        </authorList>
    </citation>
    <scope>NUCLEOTIDE SEQUENCE [LARGE SCALE GENOMIC DNA]</scope>
    <source>
        <strain evidence="9 10">Grell-BS-1999</strain>
    </source>
</reference>
<accession>B3RW25</accession>
<dbReference type="GO" id="GO:0005737">
    <property type="term" value="C:cytoplasm"/>
    <property type="evidence" value="ECO:0007669"/>
    <property type="project" value="UniProtKB-SubCell"/>
</dbReference>
<dbReference type="KEGG" id="tad:TRIADDRAFT_55861"/>
<dbReference type="SMART" id="SM00088">
    <property type="entry name" value="PINT"/>
    <property type="match status" value="1"/>
</dbReference>
<dbReference type="InterPro" id="IPR000717">
    <property type="entry name" value="PCI_dom"/>
</dbReference>
<dbReference type="GO" id="GO:0006511">
    <property type="term" value="P:ubiquitin-dependent protein catabolic process"/>
    <property type="evidence" value="ECO:0000318"/>
    <property type="project" value="GO_Central"/>
</dbReference>
<dbReference type="FunCoup" id="B3RW25">
    <property type="interactions" value="2275"/>
</dbReference>
<dbReference type="PANTHER" id="PTHR10758:SF1">
    <property type="entry name" value="COP9 SIGNALOSOME COMPLEX SUBUNIT 3"/>
    <property type="match status" value="1"/>
</dbReference>
<dbReference type="Proteomes" id="UP000009022">
    <property type="component" value="Unassembled WGS sequence"/>
</dbReference>
<dbReference type="PROSITE" id="PS50250">
    <property type="entry name" value="PCI"/>
    <property type="match status" value="1"/>
</dbReference>
<dbReference type="Pfam" id="PF01399">
    <property type="entry name" value="PCI"/>
    <property type="match status" value="1"/>
</dbReference>
<evidence type="ECO:0000256" key="3">
    <source>
        <dbReference type="ARBA" id="ARBA00007084"/>
    </source>
</evidence>
<dbReference type="OMA" id="NHYHDLV"/>
<dbReference type="HOGENOM" id="CLU_028825_0_1_1"/>
<comment type="subcellular location">
    <subcellularLocation>
        <location evidence="2">Cytoplasm</location>
    </subcellularLocation>
    <subcellularLocation>
        <location evidence="1">Nucleus</location>
    </subcellularLocation>
</comment>
<dbReference type="PANTHER" id="PTHR10758">
    <property type="entry name" value="26S PROTEASOME NON-ATPASE REGULATORY SUBUNIT 3/COP9 SIGNALOSOME COMPLEX SUBUNIT 3"/>
    <property type="match status" value="1"/>
</dbReference>
<dbReference type="GO" id="GO:0008180">
    <property type="term" value="C:COP9 signalosome"/>
    <property type="evidence" value="ECO:0000318"/>
    <property type="project" value="GO_Central"/>
</dbReference>
<organism evidence="9 10">
    <name type="scientific">Trichoplax adhaerens</name>
    <name type="common">Trichoplax reptans</name>
    <dbReference type="NCBI Taxonomy" id="10228"/>
    <lineage>
        <taxon>Eukaryota</taxon>
        <taxon>Metazoa</taxon>
        <taxon>Placozoa</taxon>
        <taxon>Uniplacotomia</taxon>
        <taxon>Trichoplacea</taxon>
        <taxon>Trichoplacidae</taxon>
        <taxon>Trichoplax</taxon>
    </lineage>
</organism>
<evidence type="ECO:0000259" key="8">
    <source>
        <dbReference type="PROSITE" id="PS50250"/>
    </source>
</evidence>
<protein>
    <recommendedName>
        <fullName evidence="4">COP9 signalosome complex subunit 3</fullName>
    </recommendedName>
</protein>
<proteinExistence type="inferred from homology"/>
<evidence type="ECO:0000256" key="1">
    <source>
        <dbReference type="ARBA" id="ARBA00004123"/>
    </source>
</evidence>
<gene>
    <name evidence="9" type="ORF">TRIADDRAFT_55861</name>
</gene>
<dbReference type="InterPro" id="IPR055089">
    <property type="entry name" value="COP9_N"/>
</dbReference>
<evidence type="ECO:0000256" key="2">
    <source>
        <dbReference type="ARBA" id="ARBA00004496"/>
    </source>
</evidence>
<dbReference type="CTD" id="6752842"/>
<evidence type="ECO:0000256" key="6">
    <source>
        <dbReference type="ARBA" id="ARBA00022790"/>
    </source>
</evidence>
<keyword evidence="10" id="KW-1185">Reference proteome</keyword>